<dbReference type="VEuPathDB" id="FungiDB:VP01_154g7"/>
<feature type="coiled-coil region" evidence="1">
    <location>
        <begin position="75"/>
        <end position="130"/>
    </location>
</feature>
<evidence type="ECO:0000313" key="4">
    <source>
        <dbReference type="Proteomes" id="UP000037035"/>
    </source>
</evidence>
<gene>
    <name evidence="3" type="ORF">VP01_154g7</name>
</gene>
<protein>
    <submittedName>
        <fullName evidence="3">Uncharacterized protein</fullName>
    </submittedName>
</protein>
<accession>A0A0L6VIC4</accession>
<feature type="compositionally biased region" description="Low complexity" evidence="2">
    <location>
        <begin position="158"/>
        <end position="178"/>
    </location>
</feature>
<keyword evidence="1" id="KW-0175">Coiled coil</keyword>
<organism evidence="3 4">
    <name type="scientific">Puccinia sorghi</name>
    <dbReference type="NCBI Taxonomy" id="27349"/>
    <lineage>
        <taxon>Eukaryota</taxon>
        <taxon>Fungi</taxon>
        <taxon>Dikarya</taxon>
        <taxon>Basidiomycota</taxon>
        <taxon>Pucciniomycotina</taxon>
        <taxon>Pucciniomycetes</taxon>
        <taxon>Pucciniales</taxon>
        <taxon>Pucciniaceae</taxon>
        <taxon>Puccinia</taxon>
    </lineage>
</organism>
<evidence type="ECO:0000256" key="2">
    <source>
        <dbReference type="SAM" id="MobiDB-lite"/>
    </source>
</evidence>
<dbReference type="AlphaFoldDB" id="A0A0L6VIC4"/>
<keyword evidence="4" id="KW-1185">Reference proteome</keyword>
<evidence type="ECO:0000313" key="3">
    <source>
        <dbReference type="EMBL" id="KNZ60464.1"/>
    </source>
</evidence>
<reference evidence="3 4" key="1">
    <citation type="submission" date="2015-08" db="EMBL/GenBank/DDBJ databases">
        <title>Next Generation Sequencing and Analysis of the Genome of Puccinia sorghi L Schw, the Causal Agent of Maize Common Rust.</title>
        <authorList>
            <person name="Rochi L."/>
            <person name="Burguener G."/>
            <person name="Darino M."/>
            <person name="Turjanski A."/>
            <person name="Kreff E."/>
            <person name="Dieguez M.J."/>
            <person name="Sacco F."/>
        </authorList>
    </citation>
    <scope>NUCLEOTIDE SEQUENCE [LARGE SCALE GENOMIC DNA]</scope>
    <source>
        <strain evidence="3 4">RO10H11247</strain>
    </source>
</reference>
<dbReference type="Gene3D" id="3.90.20.10">
    <property type="match status" value="1"/>
</dbReference>
<feature type="region of interest" description="Disordered" evidence="2">
    <location>
        <begin position="152"/>
        <end position="185"/>
    </location>
</feature>
<sequence length="185" mass="20566">MYSDEAIPNLSSPPTTPEVAAQVDHFVRLAMQNVINDNTVDAVALKKATLDMVKSSIQKIHYAEPGMLGGPQGWLARMEELGKAAEERDKRAENRAKEFDKKFKQLEKGMEKLEKGMEKLEKGMKQSINDMKDSIDRINYSLSRQAASAISLYPTQPQFTSSTSANSAQSRARTRSQSTLLGNNN</sequence>
<proteinExistence type="predicted"/>
<name>A0A0L6VIC4_9BASI</name>
<dbReference type="Proteomes" id="UP000037035">
    <property type="component" value="Unassembled WGS sequence"/>
</dbReference>
<comment type="caution">
    <text evidence="3">The sequence shown here is derived from an EMBL/GenBank/DDBJ whole genome shotgun (WGS) entry which is preliminary data.</text>
</comment>
<dbReference type="EMBL" id="LAVV01006109">
    <property type="protein sequence ID" value="KNZ60464.1"/>
    <property type="molecule type" value="Genomic_DNA"/>
</dbReference>
<evidence type="ECO:0000256" key="1">
    <source>
        <dbReference type="SAM" id="Coils"/>
    </source>
</evidence>